<organism evidence="6 7">
    <name type="scientific">Candidatus Planktophila vernalis</name>
    <dbReference type="NCBI Taxonomy" id="1884907"/>
    <lineage>
        <taxon>Bacteria</taxon>
        <taxon>Bacillati</taxon>
        <taxon>Actinomycetota</taxon>
        <taxon>Actinomycetes</taxon>
        <taxon>Candidatus Nanopelagicales</taxon>
        <taxon>Candidatus Nanopelagicaceae</taxon>
        <taxon>Candidatus Planktophila</taxon>
    </lineage>
</organism>
<protein>
    <recommendedName>
        <fullName evidence="4 5">Large ribosomal subunit protein uL29</fullName>
    </recommendedName>
</protein>
<evidence type="ECO:0000256" key="1">
    <source>
        <dbReference type="ARBA" id="ARBA00009254"/>
    </source>
</evidence>
<dbReference type="Pfam" id="PF00831">
    <property type="entry name" value="Ribosomal_L29"/>
    <property type="match status" value="1"/>
</dbReference>
<accession>A0A249KS07</accession>
<evidence type="ECO:0000256" key="4">
    <source>
        <dbReference type="ARBA" id="ARBA00035204"/>
    </source>
</evidence>
<comment type="similarity">
    <text evidence="1 5">Belongs to the universal ribosomal protein uL29 family.</text>
</comment>
<dbReference type="EMBL" id="CP016776">
    <property type="protein sequence ID" value="ASY19495.1"/>
    <property type="molecule type" value="Genomic_DNA"/>
</dbReference>
<dbReference type="PANTHER" id="PTHR10916">
    <property type="entry name" value="60S RIBOSOMAL PROTEIN L35/50S RIBOSOMAL PROTEIN L29"/>
    <property type="match status" value="1"/>
</dbReference>
<dbReference type="InterPro" id="IPR001854">
    <property type="entry name" value="Ribosomal_uL29"/>
</dbReference>
<dbReference type="NCBIfam" id="TIGR00012">
    <property type="entry name" value="L29"/>
    <property type="match status" value="1"/>
</dbReference>
<dbReference type="InterPro" id="IPR050063">
    <property type="entry name" value="Ribosomal_protein_uL29"/>
</dbReference>
<dbReference type="InterPro" id="IPR018254">
    <property type="entry name" value="Ribosomal_uL29_CS"/>
</dbReference>
<dbReference type="Gene3D" id="1.10.287.310">
    <property type="match status" value="1"/>
</dbReference>
<keyword evidence="3 5" id="KW-0687">Ribonucleoprotein</keyword>
<dbReference type="GO" id="GO:0022625">
    <property type="term" value="C:cytosolic large ribosomal subunit"/>
    <property type="evidence" value="ECO:0007669"/>
    <property type="project" value="TreeGrafter"/>
</dbReference>
<name>A0A249KS07_9ACTN</name>
<dbReference type="Proteomes" id="UP000217186">
    <property type="component" value="Chromosome"/>
</dbReference>
<dbReference type="GO" id="GO:0006412">
    <property type="term" value="P:translation"/>
    <property type="evidence" value="ECO:0007669"/>
    <property type="project" value="UniProtKB-UniRule"/>
</dbReference>
<proteinExistence type="inferred from homology"/>
<evidence type="ECO:0000256" key="5">
    <source>
        <dbReference type="HAMAP-Rule" id="MF_00374"/>
    </source>
</evidence>
<dbReference type="PROSITE" id="PS00579">
    <property type="entry name" value="RIBOSOMAL_L29"/>
    <property type="match status" value="1"/>
</dbReference>
<dbReference type="FunFam" id="1.10.287.310:FF:000001">
    <property type="entry name" value="50S ribosomal protein L29"/>
    <property type="match status" value="1"/>
</dbReference>
<dbReference type="RefSeq" id="WP_095657600.1">
    <property type="nucleotide sequence ID" value="NZ_CP016776.1"/>
</dbReference>
<dbReference type="HAMAP" id="MF_00374">
    <property type="entry name" value="Ribosomal_uL29"/>
    <property type="match status" value="1"/>
</dbReference>
<dbReference type="CDD" id="cd00427">
    <property type="entry name" value="Ribosomal_L29_HIP"/>
    <property type="match status" value="1"/>
</dbReference>
<evidence type="ECO:0000256" key="3">
    <source>
        <dbReference type="ARBA" id="ARBA00023274"/>
    </source>
</evidence>
<keyword evidence="2 5" id="KW-0689">Ribosomal protein</keyword>
<evidence type="ECO:0000313" key="6">
    <source>
        <dbReference type="EMBL" id="ASY19495.1"/>
    </source>
</evidence>
<evidence type="ECO:0000256" key="2">
    <source>
        <dbReference type="ARBA" id="ARBA00022980"/>
    </source>
</evidence>
<dbReference type="AlphaFoldDB" id="A0A249KS07"/>
<dbReference type="KEGG" id="pvn:A7sIIA15_01045"/>
<dbReference type="InterPro" id="IPR036049">
    <property type="entry name" value="Ribosomal_uL29_sf"/>
</dbReference>
<gene>
    <name evidence="5" type="primary">rpmC</name>
    <name evidence="6" type="ORF">A7sIIA15_01045</name>
</gene>
<keyword evidence="7" id="KW-1185">Reference proteome</keyword>
<dbReference type="GO" id="GO:0003735">
    <property type="term" value="F:structural constituent of ribosome"/>
    <property type="evidence" value="ECO:0007669"/>
    <property type="project" value="InterPro"/>
</dbReference>
<dbReference type="SUPFAM" id="SSF46561">
    <property type="entry name" value="Ribosomal protein L29 (L29p)"/>
    <property type="match status" value="1"/>
</dbReference>
<reference evidence="6 7" key="1">
    <citation type="submission" date="2016-07" db="EMBL/GenBank/DDBJ databases">
        <title>High microdiversification within the ubiquitous acI lineage of Actinobacteria.</title>
        <authorList>
            <person name="Neuenschwander S.M."/>
            <person name="Salcher M."/>
            <person name="Ghai R."/>
            <person name="Pernthaler J."/>
        </authorList>
    </citation>
    <scope>NUCLEOTIDE SEQUENCE [LARGE SCALE GENOMIC DNA]</scope>
    <source>
        <strain evidence="6">MMS-IIA-15</strain>
    </source>
</reference>
<sequence>MAITTNEELRQLSAEELTGKVRELKEELFNLRFQAATGQLESHGRLSAVRKEIARVYTIVRERELGIGGAA</sequence>
<dbReference type="PANTHER" id="PTHR10916:SF0">
    <property type="entry name" value="LARGE RIBOSOMAL SUBUNIT PROTEIN UL29C"/>
    <property type="match status" value="1"/>
</dbReference>
<evidence type="ECO:0000313" key="7">
    <source>
        <dbReference type="Proteomes" id="UP000217186"/>
    </source>
</evidence>